<organism evidence="4 5">
    <name type="scientific">Virgisporangium ochraceum</name>
    <dbReference type="NCBI Taxonomy" id="65505"/>
    <lineage>
        <taxon>Bacteria</taxon>
        <taxon>Bacillati</taxon>
        <taxon>Actinomycetota</taxon>
        <taxon>Actinomycetes</taxon>
        <taxon>Micromonosporales</taxon>
        <taxon>Micromonosporaceae</taxon>
        <taxon>Virgisporangium</taxon>
    </lineage>
</organism>
<sequence>MTTVAETRTAAEILAWSRETVEPTMRAAVDSLPGSMRRVAGYHLGWFDAAGEPLPGGPVAGKAVRPALVLLASAAVGGIADTAVPAAAAVELVHNFSLLHDDVMDGDETRRHRPTAWTVFGRDAAILAGDALVTLAMDVLATATRGWSATGPSAVGILCAAVQKLLDGQSADLDFELRADVGPGECRAMAEAKTAALLACACELGARGGRGAEFRVAHLRDFGTSLGVAFQVVDDLLGIWGDPSVTGKPVHSDLRSHKKSFPVTVALAAGCPELLDHYRRPGPCGERDLRRVADLIESTGARAWCQDTADALHADALDHLVAAGAPGRVETDLRTLAAFVTRRDR</sequence>
<dbReference type="AlphaFoldDB" id="A0A8J4EHB9"/>
<name>A0A8J4EHB9_9ACTN</name>
<comment type="caution">
    <text evidence="4">The sequence shown here is derived from an EMBL/GenBank/DDBJ whole genome shotgun (WGS) entry which is preliminary data.</text>
</comment>
<dbReference type="InterPro" id="IPR033749">
    <property type="entry name" value="Polyprenyl_synt_CS"/>
</dbReference>
<dbReference type="SFLD" id="SFLDG01017">
    <property type="entry name" value="Polyprenyl_Transferase_Like"/>
    <property type="match status" value="1"/>
</dbReference>
<dbReference type="PANTHER" id="PTHR12001">
    <property type="entry name" value="GERANYLGERANYL PYROPHOSPHATE SYNTHASE"/>
    <property type="match status" value="1"/>
</dbReference>
<dbReference type="InterPro" id="IPR000092">
    <property type="entry name" value="Polyprenyl_synt"/>
</dbReference>
<evidence type="ECO:0000313" key="5">
    <source>
        <dbReference type="Proteomes" id="UP000635606"/>
    </source>
</evidence>
<dbReference type="Gene3D" id="1.10.600.10">
    <property type="entry name" value="Farnesyl Diphosphate Synthase"/>
    <property type="match status" value="1"/>
</dbReference>
<accession>A0A8J4EHB9</accession>
<dbReference type="Proteomes" id="UP000635606">
    <property type="component" value="Unassembled WGS sequence"/>
</dbReference>
<dbReference type="SFLD" id="SFLDS00005">
    <property type="entry name" value="Isoprenoid_Synthase_Type_I"/>
    <property type="match status" value="1"/>
</dbReference>
<evidence type="ECO:0000256" key="2">
    <source>
        <dbReference type="ARBA" id="ARBA00022842"/>
    </source>
</evidence>
<dbReference type="SUPFAM" id="SSF48576">
    <property type="entry name" value="Terpenoid synthases"/>
    <property type="match status" value="1"/>
</dbReference>
<gene>
    <name evidence="4" type="ORF">Voc01_097310</name>
</gene>
<keyword evidence="5" id="KW-1185">Reference proteome</keyword>
<dbReference type="CDD" id="cd00685">
    <property type="entry name" value="Trans_IPPS_HT"/>
    <property type="match status" value="1"/>
</dbReference>
<dbReference type="Pfam" id="PF00348">
    <property type="entry name" value="polyprenyl_synt"/>
    <property type="match status" value="1"/>
</dbReference>
<dbReference type="EMBL" id="BOPH01000144">
    <property type="protein sequence ID" value="GIJ74814.1"/>
    <property type="molecule type" value="Genomic_DNA"/>
</dbReference>
<proteinExistence type="inferred from homology"/>
<dbReference type="PROSITE" id="PS00723">
    <property type="entry name" value="POLYPRENYL_SYNTHASE_1"/>
    <property type="match status" value="1"/>
</dbReference>
<dbReference type="PANTHER" id="PTHR12001:SF86">
    <property type="entry name" value="GERANYLGERANYL DIPHOSPHATE SYNTHASE"/>
    <property type="match status" value="1"/>
</dbReference>
<dbReference type="InterPro" id="IPR008949">
    <property type="entry name" value="Isoprenoid_synthase_dom_sf"/>
</dbReference>
<keyword evidence="2" id="KW-0460">Magnesium</keyword>
<reference evidence="4" key="1">
    <citation type="submission" date="2021-01" db="EMBL/GenBank/DDBJ databases">
        <title>Whole genome shotgun sequence of Virgisporangium ochraceum NBRC 16418.</title>
        <authorList>
            <person name="Komaki H."/>
            <person name="Tamura T."/>
        </authorList>
    </citation>
    <scope>NUCLEOTIDE SEQUENCE</scope>
    <source>
        <strain evidence="4">NBRC 16418</strain>
    </source>
</reference>
<keyword evidence="3" id="KW-0808">Transferase</keyword>
<dbReference type="GO" id="GO:0004659">
    <property type="term" value="F:prenyltransferase activity"/>
    <property type="evidence" value="ECO:0007669"/>
    <property type="project" value="InterPro"/>
</dbReference>
<protein>
    <submittedName>
        <fullName evidence="4">Dimethylallyltransferase</fullName>
    </submittedName>
</protein>
<evidence type="ECO:0000256" key="1">
    <source>
        <dbReference type="ARBA" id="ARBA00022723"/>
    </source>
</evidence>
<dbReference type="GO" id="GO:0046872">
    <property type="term" value="F:metal ion binding"/>
    <property type="evidence" value="ECO:0007669"/>
    <property type="project" value="UniProtKB-KW"/>
</dbReference>
<evidence type="ECO:0000256" key="3">
    <source>
        <dbReference type="RuleBase" id="RU004466"/>
    </source>
</evidence>
<dbReference type="GO" id="GO:0008299">
    <property type="term" value="P:isoprenoid biosynthetic process"/>
    <property type="evidence" value="ECO:0007669"/>
    <property type="project" value="InterPro"/>
</dbReference>
<comment type="similarity">
    <text evidence="3">Belongs to the FPP/GGPP synthase family.</text>
</comment>
<evidence type="ECO:0000313" key="4">
    <source>
        <dbReference type="EMBL" id="GIJ74814.1"/>
    </source>
</evidence>
<dbReference type="PROSITE" id="PS00444">
    <property type="entry name" value="POLYPRENYL_SYNTHASE_2"/>
    <property type="match status" value="1"/>
</dbReference>
<keyword evidence="1" id="KW-0479">Metal-binding</keyword>
<dbReference type="RefSeq" id="WP_203934610.1">
    <property type="nucleotide sequence ID" value="NZ_BOPH01000144.1"/>
</dbReference>